<dbReference type="AlphaFoldDB" id="A0A0N4V5E0"/>
<accession>A0A0N4V5E0</accession>
<name>A0A0N4V5E0_ENTVE</name>
<reference evidence="3" key="1">
    <citation type="submission" date="2017-02" db="UniProtKB">
        <authorList>
            <consortium name="WormBaseParasite"/>
        </authorList>
    </citation>
    <scope>IDENTIFICATION</scope>
</reference>
<proteinExistence type="predicted"/>
<keyword evidence="2" id="KW-1185">Reference proteome</keyword>
<evidence type="ECO:0000313" key="2">
    <source>
        <dbReference type="Proteomes" id="UP000274131"/>
    </source>
</evidence>
<evidence type="ECO:0000313" key="3">
    <source>
        <dbReference type="WBParaSite" id="EVEC_0000543101-mRNA-1"/>
    </source>
</evidence>
<organism evidence="3">
    <name type="scientific">Enterobius vermicularis</name>
    <name type="common">Human pinworm</name>
    <dbReference type="NCBI Taxonomy" id="51028"/>
    <lineage>
        <taxon>Eukaryota</taxon>
        <taxon>Metazoa</taxon>
        <taxon>Ecdysozoa</taxon>
        <taxon>Nematoda</taxon>
        <taxon>Chromadorea</taxon>
        <taxon>Rhabditida</taxon>
        <taxon>Spirurina</taxon>
        <taxon>Oxyuridomorpha</taxon>
        <taxon>Oxyuroidea</taxon>
        <taxon>Oxyuridae</taxon>
        <taxon>Enterobius</taxon>
    </lineage>
</organism>
<evidence type="ECO:0000313" key="1">
    <source>
        <dbReference type="EMBL" id="VDD90311.1"/>
    </source>
</evidence>
<protein>
    <submittedName>
        <fullName evidence="3">G_PROTEIN_RECEP_F1_2 domain-containing protein</fullName>
    </submittedName>
</protein>
<reference evidence="1 2" key="2">
    <citation type="submission" date="2018-10" db="EMBL/GenBank/DDBJ databases">
        <authorList>
            <consortium name="Pathogen Informatics"/>
        </authorList>
    </citation>
    <scope>NUCLEOTIDE SEQUENCE [LARGE SCALE GENOMIC DNA]</scope>
</reference>
<sequence>MFGIPLMIIVLNTLNKLFLEKIRDVTSTCSDFMLYTSKYIISCL</sequence>
<dbReference type="WBParaSite" id="EVEC_0000543101-mRNA-1">
    <property type="protein sequence ID" value="EVEC_0000543101-mRNA-1"/>
    <property type="gene ID" value="EVEC_0000543101"/>
</dbReference>
<gene>
    <name evidence="1" type="ORF">EVEC_LOCUS5062</name>
</gene>
<dbReference type="EMBL" id="UXUI01008042">
    <property type="protein sequence ID" value="VDD90311.1"/>
    <property type="molecule type" value="Genomic_DNA"/>
</dbReference>
<dbReference type="Proteomes" id="UP000274131">
    <property type="component" value="Unassembled WGS sequence"/>
</dbReference>